<protein>
    <submittedName>
        <fullName evidence="1">Uncharacterized protein</fullName>
    </submittedName>
</protein>
<evidence type="ECO:0000313" key="2">
    <source>
        <dbReference type="Proteomes" id="UP000002730"/>
    </source>
</evidence>
<dbReference type="HOGENOM" id="CLU_1999909_0_0_9"/>
<dbReference type="eggNOG" id="ENOG503498N">
    <property type="taxonomic scope" value="Bacteria"/>
</dbReference>
<dbReference type="OrthoDB" id="1162915at2"/>
<sequence length="124" mass="13789">MSQTIIDSKSERHSYKVFFTQENIRTILSLVYMGNNNFAINYNSWFSGVKAGHVQGGPIAISGNTRIKANNNPDVLVTVSNFNSDLQNHSISLHITINVNIPMIGPQIIYNQTLGGYYTPSVVR</sequence>
<evidence type="ECO:0000313" key="1">
    <source>
        <dbReference type="EMBL" id="ADL52927.1"/>
    </source>
</evidence>
<dbReference type="KEGG" id="ccb:Clocel_3241"/>
<dbReference type="EMBL" id="CP002160">
    <property type="protein sequence ID" value="ADL52927.1"/>
    <property type="molecule type" value="Genomic_DNA"/>
</dbReference>
<reference evidence="1 2" key="1">
    <citation type="submission" date="2010-08" db="EMBL/GenBank/DDBJ databases">
        <title>Complete sequence of Clostridium cellulovorans 743B.</title>
        <authorList>
            <consortium name="US DOE Joint Genome Institute"/>
            <person name="Lucas S."/>
            <person name="Copeland A."/>
            <person name="Lapidus A."/>
            <person name="Cheng J.-F."/>
            <person name="Bruce D."/>
            <person name="Goodwin L."/>
            <person name="Pitluck S."/>
            <person name="Chertkov O."/>
            <person name="Detter J.C."/>
            <person name="Han C."/>
            <person name="Tapia R."/>
            <person name="Land M."/>
            <person name="Hauser L."/>
            <person name="Chang Y.-J."/>
            <person name="Jeffries C."/>
            <person name="Kyrpides N."/>
            <person name="Ivanova N."/>
            <person name="Mikhailova N."/>
            <person name="Hemme C.L."/>
            <person name="Woyke T."/>
        </authorList>
    </citation>
    <scope>NUCLEOTIDE SEQUENCE [LARGE SCALE GENOMIC DNA]</scope>
    <source>
        <strain evidence="2">ATCC 35296 / DSM 3052 / OCM 3 / 743B</strain>
    </source>
</reference>
<dbReference type="AlphaFoldDB" id="D9SUH2"/>
<organism evidence="1 2">
    <name type="scientific">Clostridium cellulovorans (strain ATCC 35296 / DSM 3052 / OCM 3 / 743B)</name>
    <dbReference type="NCBI Taxonomy" id="573061"/>
    <lineage>
        <taxon>Bacteria</taxon>
        <taxon>Bacillati</taxon>
        <taxon>Bacillota</taxon>
        <taxon>Clostridia</taxon>
        <taxon>Eubacteriales</taxon>
        <taxon>Clostridiaceae</taxon>
        <taxon>Clostridium</taxon>
    </lineage>
</organism>
<accession>D9SUH2</accession>
<name>D9SUH2_CLOC7</name>
<dbReference type="RefSeq" id="WP_010073313.1">
    <property type="nucleotide sequence ID" value="NC_014393.1"/>
</dbReference>
<keyword evidence="2" id="KW-1185">Reference proteome</keyword>
<gene>
    <name evidence="1" type="ordered locus">Clocel_3241</name>
</gene>
<proteinExistence type="predicted"/>
<dbReference type="Proteomes" id="UP000002730">
    <property type="component" value="Chromosome"/>
</dbReference>